<dbReference type="OrthoDB" id="8004960at2"/>
<dbReference type="EMBL" id="SRLB01000003">
    <property type="protein sequence ID" value="TGE01420.1"/>
    <property type="molecule type" value="Genomic_DNA"/>
</dbReference>
<dbReference type="Proteomes" id="UP000297535">
    <property type="component" value="Unassembled WGS sequence"/>
</dbReference>
<accession>A0A4Z0NWA5</accession>
<name>A0A4Z0NWA5_9HYPH</name>
<comment type="caution">
    <text evidence="1">The sequence shown here is derived from an EMBL/GenBank/DDBJ whole genome shotgun (WGS) entry which is preliminary data.</text>
</comment>
<evidence type="ECO:0000313" key="2">
    <source>
        <dbReference type="Proteomes" id="UP000297535"/>
    </source>
</evidence>
<evidence type="ECO:0000313" key="1">
    <source>
        <dbReference type="EMBL" id="TGE01420.1"/>
    </source>
</evidence>
<organism evidence="1 2">
    <name type="scientific">Methylobacterium nonmethylotrophicum</name>
    <dbReference type="NCBI Taxonomy" id="1141884"/>
    <lineage>
        <taxon>Bacteria</taxon>
        <taxon>Pseudomonadati</taxon>
        <taxon>Pseudomonadota</taxon>
        <taxon>Alphaproteobacteria</taxon>
        <taxon>Hyphomicrobiales</taxon>
        <taxon>Methylobacteriaceae</taxon>
        <taxon>Methylobacterium</taxon>
    </lineage>
</organism>
<sequence length="81" mass="8941">MTVGEAYKAKLLTWERIDRAVSAYLADSSKLAVLEFGGKRLDVAAAVNANPWARVFVSDRGFTQEQQRMAVRTAILLELVG</sequence>
<dbReference type="RefSeq" id="WP_135413517.1">
    <property type="nucleotide sequence ID" value="NZ_SRLB01000003.1"/>
</dbReference>
<proteinExistence type="predicted"/>
<reference evidence="1 2" key="1">
    <citation type="submission" date="2019-04" db="EMBL/GenBank/DDBJ databases">
        <authorList>
            <person name="Feng G."/>
            <person name="Zhu H."/>
        </authorList>
    </citation>
    <scope>NUCLEOTIDE SEQUENCE [LARGE SCALE GENOMIC DNA]</scope>
    <source>
        <strain evidence="1 2">6HR-1</strain>
    </source>
</reference>
<protein>
    <submittedName>
        <fullName evidence="1">Uncharacterized protein</fullName>
    </submittedName>
</protein>
<dbReference type="AlphaFoldDB" id="A0A4Z0NWA5"/>
<keyword evidence="2" id="KW-1185">Reference proteome</keyword>
<gene>
    <name evidence="1" type="ORF">EU555_04755</name>
</gene>